<protein>
    <submittedName>
        <fullName evidence="3">PepSY domain-containing protein</fullName>
    </submittedName>
</protein>
<feature type="signal peptide" evidence="1">
    <location>
        <begin position="1"/>
        <end position="22"/>
    </location>
</feature>
<dbReference type="Pfam" id="PF03413">
    <property type="entry name" value="PepSY"/>
    <property type="match status" value="1"/>
</dbReference>
<dbReference type="EMBL" id="DVFZ01000010">
    <property type="protein sequence ID" value="HIQ81637.1"/>
    <property type="molecule type" value="Genomic_DNA"/>
</dbReference>
<comment type="caution">
    <text evidence="3">The sequence shown here is derived from an EMBL/GenBank/DDBJ whole genome shotgun (WGS) entry which is preliminary data.</text>
</comment>
<evidence type="ECO:0000259" key="2">
    <source>
        <dbReference type="Pfam" id="PF03413"/>
    </source>
</evidence>
<reference evidence="3" key="1">
    <citation type="submission" date="2020-10" db="EMBL/GenBank/DDBJ databases">
        <authorList>
            <person name="Gilroy R."/>
        </authorList>
    </citation>
    <scope>NUCLEOTIDE SEQUENCE</scope>
    <source>
        <strain evidence="3">ChiSjej6B24-2974</strain>
    </source>
</reference>
<organism evidence="3 4">
    <name type="scientific">Candidatus Pullichristensenella stercorigallinarum</name>
    <dbReference type="NCBI Taxonomy" id="2840909"/>
    <lineage>
        <taxon>Bacteria</taxon>
        <taxon>Bacillati</taxon>
        <taxon>Bacillota</taxon>
        <taxon>Clostridia</taxon>
        <taxon>Candidatus Pullichristensenella</taxon>
    </lineage>
</organism>
<evidence type="ECO:0000313" key="3">
    <source>
        <dbReference type="EMBL" id="HIQ81637.1"/>
    </source>
</evidence>
<gene>
    <name evidence="3" type="ORF">IAA52_00885</name>
</gene>
<keyword evidence="1" id="KW-0732">Signal</keyword>
<sequence length="205" mass="21798">MRKILALALCFLIALIPFTARAEPLPEAAQTWLPADAAYLDAADGSLTYQVDGTLWTLTLDGAGNAVSLRGEGEAVGGLQTSAEAEAALLSLDAAALILRAEEGENAARLYFVATTAAGWAEFVTTGELAAGELAFGQFLANGQLTFAGANQVLRILRPGAQLDGMDLDDDDGMLVYEGDAWLDGQEYEFELDAHTGRLLEWERD</sequence>
<feature type="domain" description="PepSY" evidence="2">
    <location>
        <begin position="159"/>
        <end position="202"/>
    </location>
</feature>
<name>A0A9D1CV54_9FIRM</name>
<dbReference type="Proteomes" id="UP000824260">
    <property type="component" value="Unassembled WGS sequence"/>
</dbReference>
<proteinExistence type="predicted"/>
<evidence type="ECO:0000313" key="4">
    <source>
        <dbReference type="Proteomes" id="UP000824260"/>
    </source>
</evidence>
<dbReference type="AlphaFoldDB" id="A0A9D1CV54"/>
<evidence type="ECO:0000256" key="1">
    <source>
        <dbReference type="SAM" id="SignalP"/>
    </source>
</evidence>
<accession>A0A9D1CV54</accession>
<feature type="chain" id="PRO_5038460037" evidence="1">
    <location>
        <begin position="23"/>
        <end position="205"/>
    </location>
</feature>
<dbReference type="InterPro" id="IPR025711">
    <property type="entry name" value="PepSY"/>
</dbReference>
<reference evidence="3" key="2">
    <citation type="journal article" date="2021" name="PeerJ">
        <title>Extensive microbial diversity within the chicken gut microbiome revealed by metagenomics and culture.</title>
        <authorList>
            <person name="Gilroy R."/>
            <person name="Ravi A."/>
            <person name="Getino M."/>
            <person name="Pursley I."/>
            <person name="Horton D.L."/>
            <person name="Alikhan N.F."/>
            <person name="Baker D."/>
            <person name="Gharbi K."/>
            <person name="Hall N."/>
            <person name="Watson M."/>
            <person name="Adriaenssens E.M."/>
            <person name="Foster-Nyarko E."/>
            <person name="Jarju S."/>
            <person name="Secka A."/>
            <person name="Antonio M."/>
            <person name="Oren A."/>
            <person name="Chaudhuri R.R."/>
            <person name="La Ragione R."/>
            <person name="Hildebrand F."/>
            <person name="Pallen M.J."/>
        </authorList>
    </citation>
    <scope>NUCLEOTIDE SEQUENCE</scope>
    <source>
        <strain evidence="3">ChiSjej6B24-2974</strain>
    </source>
</reference>
<dbReference type="Gene3D" id="3.10.450.40">
    <property type="match status" value="1"/>
</dbReference>